<accession>A0A6F9DGF2</accession>
<gene>
    <name evidence="1" type="primary">LOC100179903</name>
</gene>
<organism evidence="1">
    <name type="scientific">Phallusia mammillata</name>
    <dbReference type="NCBI Taxonomy" id="59560"/>
    <lineage>
        <taxon>Eukaryota</taxon>
        <taxon>Metazoa</taxon>
        <taxon>Chordata</taxon>
        <taxon>Tunicata</taxon>
        <taxon>Ascidiacea</taxon>
        <taxon>Phlebobranchia</taxon>
        <taxon>Ascidiidae</taxon>
        <taxon>Phallusia</taxon>
    </lineage>
</organism>
<evidence type="ECO:0000313" key="1">
    <source>
        <dbReference type="EMBL" id="CAB3262486.1"/>
    </source>
</evidence>
<dbReference type="EMBL" id="LR786675">
    <property type="protein sequence ID" value="CAB3262486.1"/>
    <property type="molecule type" value="mRNA"/>
</dbReference>
<protein>
    <submittedName>
        <fullName evidence="1">Uncharacterized protein LOC100179903</fullName>
    </submittedName>
</protein>
<dbReference type="AlphaFoldDB" id="A0A6F9DGF2"/>
<sequence length="347" mass="40996">MYERGSDIRQFFLDITNDDNWERRWLQSFQINGRELFKVEPMPTWNQLGNGTVSFGCCVPTWNDITQSRVLKSGFRDIYRQIWNSKLSVQQAQKMSFKAFVLLQFEVVRRWDDDIGCLSKDVVAEGIDIALHLDHAHGYHLMTGIFQGTLEERQLCFDALKKKYIRQRCSPKNIWKPVYPVYIHQLKKLHGHQILDIFLRIFSSDNGYADHDFRLGRRTFFNLKLRPSPNQQGNARLQFYPKLDTSVCFQQGFARHYSTLSDCILGQFRHVNDHNPDFQAFVTMQFEIARRFKNDFHQLTTQMVREGIESALDLDDDEGYELMQGMFEGYYDDKMACYLGLMQYEGY</sequence>
<reference evidence="1" key="1">
    <citation type="submission" date="2020-04" db="EMBL/GenBank/DDBJ databases">
        <authorList>
            <person name="Neveu A P."/>
        </authorList>
    </citation>
    <scope>NUCLEOTIDE SEQUENCE</scope>
    <source>
        <tissue evidence="1">Whole embryo</tissue>
    </source>
</reference>
<name>A0A6F9DGF2_9ASCI</name>
<proteinExistence type="evidence at transcript level"/>